<evidence type="ECO:0000313" key="7">
    <source>
        <dbReference type="EMBL" id="TCP49341.1"/>
    </source>
</evidence>
<dbReference type="OrthoDB" id="3175972at2"/>
<comment type="subcellular location">
    <subcellularLocation>
        <location evidence="1">Cell membrane</location>
        <topology evidence="1">Multi-pass membrane protein</topology>
    </subcellularLocation>
</comment>
<evidence type="ECO:0000256" key="6">
    <source>
        <dbReference type="SAM" id="Phobius"/>
    </source>
</evidence>
<dbReference type="EMBL" id="SLXQ01000009">
    <property type="protein sequence ID" value="TCP49341.1"/>
    <property type="molecule type" value="Genomic_DNA"/>
</dbReference>
<dbReference type="PANTHER" id="PTHR30086">
    <property type="entry name" value="ARGININE EXPORTER PROTEIN ARGO"/>
    <property type="match status" value="1"/>
</dbReference>
<dbReference type="Proteomes" id="UP000294911">
    <property type="component" value="Unassembled WGS sequence"/>
</dbReference>
<dbReference type="RefSeq" id="WP_132878632.1">
    <property type="nucleotide sequence ID" value="NZ_SLXQ01000009.1"/>
</dbReference>
<dbReference type="GO" id="GO:0005886">
    <property type="term" value="C:plasma membrane"/>
    <property type="evidence" value="ECO:0007669"/>
    <property type="project" value="UniProtKB-SubCell"/>
</dbReference>
<keyword evidence="3 6" id="KW-0812">Transmembrane</keyword>
<accession>A0A4R2QQM4</accession>
<dbReference type="GO" id="GO:0015171">
    <property type="term" value="F:amino acid transmembrane transporter activity"/>
    <property type="evidence" value="ECO:0007669"/>
    <property type="project" value="TreeGrafter"/>
</dbReference>
<dbReference type="AlphaFoldDB" id="A0A4R2QQM4"/>
<dbReference type="InterPro" id="IPR001123">
    <property type="entry name" value="LeuE-type"/>
</dbReference>
<name>A0A4R2QQM4_9PSEU</name>
<feature type="transmembrane region" description="Helical" evidence="6">
    <location>
        <begin position="40"/>
        <end position="68"/>
    </location>
</feature>
<dbReference type="Pfam" id="PF01810">
    <property type="entry name" value="LysE"/>
    <property type="match status" value="1"/>
</dbReference>
<evidence type="ECO:0000313" key="8">
    <source>
        <dbReference type="Proteomes" id="UP000294911"/>
    </source>
</evidence>
<proteinExistence type="predicted"/>
<protein>
    <submittedName>
        <fullName evidence="7">Threonine/homoserine/homoserine lactone efflux protein</fullName>
    </submittedName>
</protein>
<evidence type="ECO:0000256" key="2">
    <source>
        <dbReference type="ARBA" id="ARBA00022475"/>
    </source>
</evidence>
<dbReference type="PANTHER" id="PTHR30086:SF20">
    <property type="entry name" value="ARGININE EXPORTER PROTEIN ARGO-RELATED"/>
    <property type="match status" value="1"/>
</dbReference>
<evidence type="ECO:0000256" key="3">
    <source>
        <dbReference type="ARBA" id="ARBA00022692"/>
    </source>
</evidence>
<organism evidence="7 8">
    <name type="scientific">Tamaricihabitans halophyticus</name>
    <dbReference type="NCBI Taxonomy" id="1262583"/>
    <lineage>
        <taxon>Bacteria</taxon>
        <taxon>Bacillati</taxon>
        <taxon>Actinomycetota</taxon>
        <taxon>Actinomycetes</taxon>
        <taxon>Pseudonocardiales</taxon>
        <taxon>Pseudonocardiaceae</taxon>
        <taxon>Tamaricihabitans</taxon>
    </lineage>
</organism>
<keyword evidence="2" id="KW-1003">Cell membrane</keyword>
<evidence type="ECO:0000256" key="5">
    <source>
        <dbReference type="ARBA" id="ARBA00023136"/>
    </source>
</evidence>
<feature type="transmembrane region" description="Helical" evidence="6">
    <location>
        <begin position="74"/>
        <end position="92"/>
    </location>
</feature>
<feature type="transmembrane region" description="Helical" evidence="6">
    <location>
        <begin position="6"/>
        <end position="28"/>
    </location>
</feature>
<keyword evidence="5 6" id="KW-0472">Membrane</keyword>
<reference evidence="7 8" key="1">
    <citation type="submission" date="2019-03" db="EMBL/GenBank/DDBJ databases">
        <title>Genomic Encyclopedia of Type Strains, Phase IV (KMG-IV): sequencing the most valuable type-strain genomes for metagenomic binning, comparative biology and taxonomic classification.</title>
        <authorList>
            <person name="Goeker M."/>
        </authorList>
    </citation>
    <scope>NUCLEOTIDE SEQUENCE [LARGE SCALE GENOMIC DNA]</scope>
    <source>
        <strain evidence="7 8">DSM 45765</strain>
    </source>
</reference>
<gene>
    <name evidence="7" type="ORF">EV191_109163</name>
</gene>
<sequence length="213" mass="22681">MSGSTLLAWTLVALLGVITPGIDTFLVLRHTLLSGRRAGMATVGGIGLGCAVWATASLAGLTALLVASRTAYDVVRIAGAAYLVWLGGIAIWKSLPRNQAPASGDAELTVLTPMRPMVAFRTGMVTNLLNPKVGVFYISILPQFMPTGAGATLWGMLLVTIHITATFAWLPLVIWTASKAKRWFLRQRVRAWLDRTTAAVLIGVGVKLAANTR</sequence>
<keyword evidence="8" id="KW-1185">Reference proteome</keyword>
<feature type="transmembrane region" description="Helical" evidence="6">
    <location>
        <begin position="151"/>
        <end position="172"/>
    </location>
</feature>
<evidence type="ECO:0000256" key="4">
    <source>
        <dbReference type="ARBA" id="ARBA00022989"/>
    </source>
</evidence>
<keyword evidence="4 6" id="KW-1133">Transmembrane helix</keyword>
<dbReference type="PIRSF" id="PIRSF006324">
    <property type="entry name" value="LeuE"/>
    <property type="match status" value="1"/>
</dbReference>
<comment type="caution">
    <text evidence="7">The sequence shown here is derived from an EMBL/GenBank/DDBJ whole genome shotgun (WGS) entry which is preliminary data.</text>
</comment>
<evidence type="ECO:0000256" key="1">
    <source>
        <dbReference type="ARBA" id="ARBA00004651"/>
    </source>
</evidence>